<dbReference type="EMBL" id="RWGY01000007">
    <property type="protein sequence ID" value="TVU38688.1"/>
    <property type="molecule type" value="Genomic_DNA"/>
</dbReference>
<proteinExistence type="predicted"/>
<dbReference type="Proteomes" id="UP000324897">
    <property type="component" value="Chromosome 4"/>
</dbReference>
<protein>
    <submittedName>
        <fullName evidence="1">Uncharacterized protein</fullName>
    </submittedName>
</protein>
<name>A0A5J9VS72_9POAL</name>
<reference evidence="1 2" key="1">
    <citation type="journal article" date="2019" name="Sci. Rep.">
        <title>A high-quality genome of Eragrostis curvula grass provides insights into Poaceae evolution and supports new strategies to enhance forage quality.</title>
        <authorList>
            <person name="Carballo J."/>
            <person name="Santos B.A.C.M."/>
            <person name="Zappacosta D."/>
            <person name="Garbus I."/>
            <person name="Selva J.P."/>
            <person name="Gallo C.A."/>
            <person name="Diaz A."/>
            <person name="Albertini E."/>
            <person name="Caccamo M."/>
            <person name="Echenique V."/>
        </authorList>
    </citation>
    <scope>NUCLEOTIDE SEQUENCE [LARGE SCALE GENOMIC DNA]</scope>
    <source>
        <strain evidence="2">cv. Victoria</strain>
        <tissue evidence="1">Leaf</tissue>
    </source>
</reference>
<sequence length="78" mass="8954">METEQARMDARCCWEAIRLLTVDVAVAHSDLIVTTSVQELYLGHPVSLIGGLELLFHLRQIHEGRKTSKKPCFFFFFC</sequence>
<gene>
    <name evidence="1" type="ORF">EJB05_12072</name>
</gene>
<organism evidence="1 2">
    <name type="scientific">Eragrostis curvula</name>
    <name type="common">weeping love grass</name>
    <dbReference type="NCBI Taxonomy" id="38414"/>
    <lineage>
        <taxon>Eukaryota</taxon>
        <taxon>Viridiplantae</taxon>
        <taxon>Streptophyta</taxon>
        <taxon>Embryophyta</taxon>
        <taxon>Tracheophyta</taxon>
        <taxon>Spermatophyta</taxon>
        <taxon>Magnoliopsida</taxon>
        <taxon>Liliopsida</taxon>
        <taxon>Poales</taxon>
        <taxon>Poaceae</taxon>
        <taxon>PACMAD clade</taxon>
        <taxon>Chloridoideae</taxon>
        <taxon>Eragrostideae</taxon>
        <taxon>Eragrostidinae</taxon>
        <taxon>Eragrostis</taxon>
    </lineage>
</organism>
<keyword evidence="2" id="KW-1185">Reference proteome</keyword>
<comment type="caution">
    <text evidence="1">The sequence shown here is derived from an EMBL/GenBank/DDBJ whole genome shotgun (WGS) entry which is preliminary data.</text>
</comment>
<evidence type="ECO:0000313" key="1">
    <source>
        <dbReference type="EMBL" id="TVU38688.1"/>
    </source>
</evidence>
<dbReference type="Gramene" id="TVU38688">
    <property type="protein sequence ID" value="TVU38688"/>
    <property type="gene ID" value="EJB05_12072"/>
</dbReference>
<accession>A0A5J9VS72</accession>
<dbReference type="AlphaFoldDB" id="A0A5J9VS72"/>
<evidence type="ECO:0000313" key="2">
    <source>
        <dbReference type="Proteomes" id="UP000324897"/>
    </source>
</evidence>